<gene>
    <name evidence="2" type="ORF">JBS370_LOCUS24014</name>
</gene>
<sequence length="272" mass="31562">MRRLNKVDWKNSKRIARRTAYKMSGPNDNNELYKEDIVVISFNANDPELDHETLQTINNQVTVHSEKEACLEHQSNSMNLNKDSAIFLWFQLLKDAILKLRPQPLPDAVNDMDYENQQNQSQKVLNLAIRWYTKASFVYKMINKAMRTEDINQLYTFRFYIADLCENIARLHEEQNNGKSNVEFYRGLRETPNIAKASLIMHEIGDNYICGDMDAWILTAGLNSGVAQLVGEAFFQYQILTENYKPLTIIGLTKWGSITKEMRSRSDTSRYG</sequence>
<evidence type="ECO:0000259" key="1">
    <source>
        <dbReference type="Pfam" id="PF18139"/>
    </source>
</evidence>
<protein>
    <recommendedName>
        <fullName evidence="1">TRPM SLOG domain-containing protein</fullName>
    </recommendedName>
</protein>
<proteinExistence type="predicted"/>
<dbReference type="Pfam" id="PF18139">
    <property type="entry name" value="LSDAT_euk"/>
    <property type="match status" value="1"/>
</dbReference>
<dbReference type="EMBL" id="CAJOBD010003644">
    <property type="protein sequence ID" value="CAF3959649.1"/>
    <property type="molecule type" value="Genomic_DNA"/>
</dbReference>
<name>A0A819L7I5_9BILA</name>
<dbReference type="AlphaFoldDB" id="A0A819L7I5"/>
<feature type="domain" description="TRPM SLOG" evidence="1">
    <location>
        <begin position="213"/>
        <end position="261"/>
    </location>
</feature>
<organism evidence="2 3">
    <name type="scientific">Rotaria sordida</name>
    <dbReference type="NCBI Taxonomy" id="392033"/>
    <lineage>
        <taxon>Eukaryota</taxon>
        <taxon>Metazoa</taxon>
        <taxon>Spiralia</taxon>
        <taxon>Gnathifera</taxon>
        <taxon>Rotifera</taxon>
        <taxon>Eurotatoria</taxon>
        <taxon>Bdelloidea</taxon>
        <taxon>Philodinida</taxon>
        <taxon>Philodinidae</taxon>
        <taxon>Rotaria</taxon>
    </lineage>
</organism>
<dbReference type="Proteomes" id="UP000663836">
    <property type="component" value="Unassembled WGS sequence"/>
</dbReference>
<reference evidence="2" key="1">
    <citation type="submission" date="2021-02" db="EMBL/GenBank/DDBJ databases">
        <authorList>
            <person name="Nowell W R."/>
        </authorList>
    </citation>
    <scope>NUCLEOTIDE SEQUENCE</scope>
</reference>
<comment type="caution">
    <text evidence="2">The sequence shown here is derived from an EMBL/GenBank/DDBJ whole genome shotgun (WGS) entry which is preliminary data.</text>
</comment>
<evidence type="ECO:0000313" key="2">
    <source>
        <dbReference type="EMBL" id="CAF3959649.1"/>
    </source>
</evidence>
<dbReference type="InterPro" id="IPR041491">
    <property type="entry name" value="TRPM_SLOG"/>
</dbReference>
<accession>A0A819L7I5</accession>
<evidence type="ECO:0000313" key="3">
    <source>
        <dbReference type="Proteomes" id="UP000663836"/>
    </source>
</evidence>